<protein>
    <recommendedName>
        <fullName evidence="7">DarT domain-containing protein</fullName>
    </recommendedName>
</protein>
<evidence type="ECO:0000256" key="5">
    <source>
        <dbReference type="ARBA" id="ARBA00023125"/>
    </source>
</evidence>
<dbReference type="GO" id="GO:0016779">
    <property type="term" value="F:nucleotidyltransferase activity"/>
    <property type="evidence" value="ECO:0007669"/>
    <property type="project" value="UniProtKB-UniRule"/>
</dbReference>
<reference evidence="8 9" key="1">
    <citation type="submission" date="2011-04" db="EMBL/GenBank/DDBJ databases">
        <authorList>
            <person name="Muzny D."/>
            <person name="Qin X."/>
            <person name="Deng J."/>
            <person name="Jiang H."/>
            <person name="Liu Y."/>
            <person name="Qu J."/>
            <person name="Song X.-Z."/>
            <person name="Zhang L."/>
            <person name="Thornton R."/>
            <person name="Coyle M."/>
            <person name="Francisco L."/>
            <person name="Jackson L."/>
            <person name="Javaid M."/>
            <person name="Korchina V."/>
            <person name="Kovar C."/>
            <person name="Mata R."/>
            <person name="Mathew T."/>
            <person name="Ngo R."/>
            <person name="Nguyen L."/>
            <person name="Nguyen N."/>
            <person name="Okwuonu G."/>
            <person name="Ongeri F."/>
            <person name="Pham C."/>
            <person name="Simmons D."/>
            <person name="Wilczek-Boney K."/>
            <person name="Hale W."/>
            <person name="Jakkamsetti A."/>
            <person name="Pham P."/>
            <person name="Ruth R."/>
            <person name="San Lucas F."/>
            <person name="Warren J."/>
            <person name="Zhang J."/>
            <person name="Zhao Z."/>
            <person name="Zhou C."/>
            <person name="Zhu D."/>
            <person name="Lee S."/>
            <person name="Bess C."/>
            <person name="Blankenburg K."/>
            <person name="Forbes L."/>
            <person name="Fu Q."/>
            <person name="Gubbala S."/>
            <person name="Hirani K."/>
            <person name="Jayaseelan J.C."/>
            <person name="Lara F."/>
            <person name="Munidasa M."/>
            <person name="Palculict T."/>
            <person name="Patil S."/>
            <person name="Pu L.-L."/>
            <person name="Saada N."/>
            <person name="Tang L."/>
            <person name="Weissenberger G."/>
            <person name="Zhu Y."/>
            <person name="Hemphill L."/>
            <person name="Shang Y."/>
            <person name="Youmans B."/>
            <person name="Ayvaz T."/>
            <person name="Ross M."/>
            <person name="Santibanez J."/>
            <person name="Aqrawi P."/>
            <person name="Gross S."/>
            <person name="Joshi V."/>
            <person name="Fowler G."/>
            <person name="Nazareth L."/>
            <person name="Reid J."/>
            <person name="Worley K."/>
            <person name="Petrosino J."/>
            <person name="Highlander S."/>
            <person name="Gibbs R."/>
        </authorList>
    </citation>
    <scope>NUCLEOTIDE SEQUENCE [LARGE SCALE GENOMIC DNA]</scope>
    <source>
        <strain evidence="8 9">2681</strain>
    </source>
</reference>
<feature type="domain" description="DarT" evidence="7">
    <location>
        <begin position="11"/>
        <end position="211"/>
    </location>
</feature>
<keyword evidence="4 6" id="KW-0548">Nucleotidyltransferase</keyword>
<evidence type="ECO:0000256" key="3">
    <source>
        <dbReference type="ARBA" id="ARBA00022679"/>
    </source>
</evidence>
<dbReference type="EMBL" id="AFPZ01000028">
    <property type="protein sequence ID" value="EGQ26881.1"/>
    <property type="molecule type" value="Genomic_DNA"/>
</dbReference>
<dbReference type="PROSITE" id="PS52018">
    <property type="entry name" value="DART"/>
    <property type="match status" value="1"/>
</dbReference>
<evidence type="ECO:0000256" key="4">
    <source>
        <dbReference type="ARBA" id="ARBA00022695"/>
    </source>
</evidence>
<evidence type="ECO:0000313" key="8">
    <source>
        <dbReference type="EMBL" id="EGQ26881.1"/>
    </source>
</evidence>
<comment type="caution">
    <text evidence="6">Lacks conserved residue(s) required for the propagation of feature annotation.</text>
</comment>
<dbReference type="Proteomes" id="UP000005316">
    <property type="component" value="Unassembled WGS sequence"/>
</dbReference>
<sequence>MNGVMSVGCNRLLYHLTHITNLPSILEQGGLQSHAMMQKNNLLHQDVANKDVQIRREKTIIPVGKGGNLHDYVPFYFAPRSSMLYYLYKQQLNQTDVIYFMTDVESIQKNDLDFVFTDAHAIRRLTNFYTEPVHLDRIDWQVMTSDFWHDIDEDMSRKARRQAEFLVHRQVPLSACLGFAVFNERTKAKVEQFLRTAGKSLSVAVRRQFYY</sequence>
<comment type="similarity">
    <text evidence="6">Belongs to the DarT ADP-ribosyltransferase family.</text>
</comment>
<dbReference type="GO" id="GO:0016757">
    <property type="term" value="F:glycosyltransferase activity"/>
    <property type="evidence" value="ECO:0007669"/>
    <property type="project" value="UniProtKB-UniRule"/>
</dbReference>
<keyword evidence="3 6" id="KW-0808">Transferase</keyword>
<dbReference type="InterPro" id="IPR029494">
    <property type="entry name" value="DarT"/>
</dbReference>
<feature type="binding site" evidence="6">
    <location>
        <position position="56"/>
    </location>
    <ligand>
        <name>NAD(+)</name>
        <dbReference type="ChEBI" id="CHEBI:57540"/>
    </ligand>
</feature>
<evidence type="ECO:0000256" key="2">
    <source>
        <dbReference type="ARBA" id="ARBA00022676"/>
    </source>
</evidence>
<keyword evidence="5 6" id="KW-0238">DNA-binding</keyword>
<evidence type="ECO:0000256" key="1">
    <source>
        <dbReference type="ARBA" id="ARBA00022649"/>
    </source>
</evidence>
<evidence type="ECO:0000259" key="7">
    <source>
        <dbReference type="PROSITE" id="PS52018"/>
    </source>
</evidence>
<accession>F9DQS3</accession>
<dbReference type="eggNOG" id="COG4948">
    <property type="taxonomic scope" value="Bacteria"/>
</dbReference>
<evidence type="ECO:0000313" key="9">
    <source>
        <dbReference type="Proteomes" id="UP000005316"/>
    </source>
</evidence>
<keyword evidence="1 6" id="KW-1277">Toxin-antitoxin system</keyword>
<feature type="binding site" evidence="6">
    <location>
        <begin position="15"/>
        <end position="17"/>
    </location>
    <ligand>
        <name>NAD(+)</name>
        <dbReference type="ChEBI" id="CHEBI:57540"/>
    </ligand>
</feature>
<dbReference type="OrthoDB" id="9813972at2"/>
<feature type="active site" evidence="6">
    <location>
        <position position="164"/>
    </location>
</feature>
<comment type="caution">
    <text evidence="8">The sequence shown here is derived from an EMBL/GenBank/DDBJ whole genome shotgun (WGS) entry which is preliminary data.</text>
</comment>
<dbReference type="HOGENOM" id="CLU_113641_0_0_9"/>
<evidence type="ECO:0000256" key="6">
    <source>
        <dbReference type="PROSITE-ProRule" id="PRU01362"/>
    </source>
</evidence>
<feature type="active site" description="Proton acceptor" evidence="6">
    <location>
        <position position="56"/>
    </location>
</feature>
<name>F9DQS3_9BACL</name>
<dbReference type="AlphaFoldDB" id="F9DQS3"/>
<comment type="catalytic activity">
    <reaction evidence="6">
        <text>a thymidine in DNA + NAD(+) = an N-(ADP-alpha-D-ribosyl)-thymidine in DNA + nicotinamide + H(+)</text>
        <dbReference type="Rhea" id="RHEA:71651"/>
        <dbReference type="Rhea" id="RHEA-COMP:13556"/>
        <dbReference type="Rhea" id="RHEA-COMP:18051"/>
        <dbReference type="ChEBI" id="CHEBI:15378"/>
        <dbReference type="ChEBI" id="CHEBI:17154"/>
        <dbReference type="ChEBI" id="CHEBI:57540"/>
        <dbReference type="ChEBI" id="CHEBI:137386"/>
        <dbReference type="ChEBI" id="CHEBI:191199"/>
    </reaction>
</comment>
<dbReference type="Pfam" id="PF14487">
    <property type="entry name" value="DarT"/>
    <property type="match status" value="1"/>
</dbReference>
<gene>
    <name evidence="8" type="ORF">HMPREF9372_1153</name>
</gene>
<organism evidence="8 9">
    <name type="scientific">Sporosarcina newyorkensis 2681</name>
    <dbReference type="NCBI Taxonomy" id="1027292"/>
    <lineage>
        <taxon>Bacteria</taxon>
        <taxon>Bacillati</taxon>
        <taxon>Bacillota</taxon>
        <taxon>Bacilli</taxon>
        <taxon>Bacillales</taxon>
        <taxon>Caryophanaceae</taxon>
        <taxon>Sporosarcina</taxon>
    </lineage>
</organism>
<dbReference type="GO" id="GO:0003677">
    <property type="term" value="F:DNA binding"/>
    <property type="evidence" value="ECO:0007669"/>
    <property type="project" value="UniProtKB-UniRule"/>
</dbReference>
<proteinExistence type="inferred from homology"/>
<keyword evidence="2 6" id="KW-0328">Glycosyltransferase</keyword>